<dbReference type="InterPro" id="IPR002809">
    <property type="entry name" value="EMC3/TMCO1"/>
</dbReference>
<keyword evidence="5" id="KW-0175">Coiled coil</keyword>
<comment type="caution">
    <text evidence="7">The sequence shown here is derived from an EMBL/GenBank/DDBJ whole genome shotgun (WGS) entry which is preliminary data.</text>
</comment>
<dbReference type="SMART" id="SM01415">
    <property type="entry name" value="DUF106"/>
    <property type="match status" value="1"/>
</dbReference>
<dbReference type="PANTHER" id="PTHR42198">
    <property type="entry name" value="INTEGRAL MEMBRANE PROTEIN"/>
    <property type="match status" value="1"/>
</dbReference>
<feature type="transmembrane region" description="Helical" evidence="6">
    <location>
        <begin position="7"/>
        <end position="26"/>
    </location>
</feature>
<feature type="coiled-coil region" evidence="5">
    <location>
        <begin position="64"/>
        <end position="98"/>
    </location>
</feature>
<keyword evidence="4 6" id="KW-0472">Membrane</keyword>
<evidence type="ECO:0000256" key="3">
    <source>
        <dbReference type="ARBA" id="ARBA00022989"/>
    </source>
</evidence>
<comment type="subcellular location">
    <subcellularLocation>
        <location evidence="1">Membrane</location>
        <topology evidence="1">Multi-pass membrane protein</topology>
    </subcellularLocation>
</comment>
<dbReference type="Pfam" id="PF01956">
    <property type="entry name" value="EMC3_TMCO1"/>
    <property type="match status" value="1"/>
</dbReference>
<feature type="transmembrane region" description="Helical" evidence="6">
    <location>
        <begin position="115"/>
        <end position="132"/>
    </location>
</feature>
<dbReference type="GO" id="GO:0016020">
    <property type="term" value="C:membrane"/>
    <property type="evidence" value="ECO:0007669"/>
    <property type="project" value="UniProtKB-SubCell"/>
</dbReference>
<proteinExistence type="predicted"/>
<dbReference type="PROSITE" id="PS51257">
    <property type="entry name" value="PROKAR_LIPOPROTEIN"/>
    <property type="match status" value="1"/>
</dbReference>
<organism evidence="7 8">
    <name type="scientific">candidate division MSBL1 archaeon SCGC-AAA259O05</name>
    <dbReference type="NCBI Taxonomy" id="1698271"/>
    <lineage>
        <taxon>Archaea</taxon>
        <taxon>Methanobacteriati</taxon>
        <taxon>Methanobacteriota</taxon>
        <taxon>candidate division MSBL1</taxon>
    </lineage>
</organism>
<feature type="transmembrane region" description="Helical" evidence="6">
    <location>
        <begin position="38"/>
        <end position="59"/>
    </location>
</feature>
<dbReference type="Proteomes" id="UP000070344">
    <property type="component" value="Unassembled WGS sequence"/>
</dbReference>
<evidence type="ECO:0008006" key="9">
    <source>
        <dbReference type="Google" id="ProtNLM"/>
    </source>
</evidence>
<evidence type="ECO:0000256" key="1">
    <source>
        <dbReference type="ARBA" id="ARBA00004141"/>
    </source>
</evidence>
<keyword evidence="2 6" id="KW-0812">Transmembrane</keyword>
<evidence type="ECO:0000256" key="4">
    <source>
        <dbReference type="ARBA" id="ARBA00023136"/>
    </source>
</evidence>
<keyword evidence="8" id="KW-1185">Reference proteome</keyword>
<evidence type="ECO:0000313" key="8">
    <source>
        <dbReference type="Proteomes" id="UP000070344"/>
    </source>
</evidence>
<name>A0A133UYE7_9EURY</name>
<accession>A0A133UYE7</accession>
<sequence>MEEFERLRLGSVVGLVLLGCLSAVAIGIKGEASDYSNLIILSSAILVTFISTVLCRVSVDWIRLESAKEAVEDWKKEMRKAQQRKSKKRRKLELQDEEARKEYEKTWLVTIKQSIFYLAPFFLFLAMWGYFYGGQTVVELPFGWFSSGALQWIGESLGFLGWFFLSYFGFAYVWRKLLLTDR</sequence>
<dbReference type="InterPro" id="IPR038978">
    <property type="entry name" value="MJ0935"/>
</dbReference>
<reference evidence="7 8" key="1">
    <citation type="journal article" date="2016" name="Sci. Rep.">
        <title>Metabolic traits of an uncultured archaeal lineage -MSBL1- from brine pools of the Red Sea.</title>
        <authorList>
            <person name="Mwirichia R."/>
            <person name="Alam I."/>
            <person name="Rashid M."/>
            <person name="Vinu M."/>
            <person name="Ba-Alawi W."/>
            <person name="Anthony Kamau A."/>
            <person name="Kamanda Ngugi D."/>
            <person name="Goker M."/>
            <person name="Klenk H.P."/>
            <person name="Bajic V."/>
            <person name="Stingl U."/>
        </authorList>
    </citation>
    <scope>NUCLEOTIDE SEQUENCE [LARGE SCALE GENOMIC DNA]</scope>
    <source>
        <strain evidence="7">SCGC-AAA259O05</strain>
    </source>
</reference>
<dbReference type="EMBL" id="LHXV01000105">
    <property type="protein sequence ID" value="KXA99191.1"/>
    <property type="molecule type" value="Genomic_DNA"/>
</dbReference>
<dbReference type="AlphaFoldDB" id="A0A133UYE7"/>
<keyword evidence="3 6" id="KW-1133">Transmembrane helix</keyword>
<evidence type="ECO:0000256" key="5">
    <source>
        <dbReference type="SAM" id="Coils"/>
    </source>
</evidence>
<gene>
    <name evidence="7" type="ORF">AKJ41_05830</name>
</gene>
<protein>
    <recommendedName>
        <fullName evidence="9">DUF106 domain-containing protein</fullName>
    </recommendedName>
</protein>
<evidence type="ECO:0000313" key="7">
    <source>
        <dbReference type="EMBL" id="KXA99191.1"/>
    </source>
</evidence>
<feature type="transmembrane region" description="Helical" evidence="6">
    <location>
        <begin position="152"/>
        <end position="174"/>
    </location>
</feature>
<evidence type="ECO:0000256" key="2">
    <source>
        <dbReference type="ARBA" id="ARBA00022692"/>
    </source>
</evidence>
<dbReference type="PANTHER" id="PTHR42198:SF1">
    <property type="entry name" value="INTEGRAL MEMBRANE PROTEIN"/>
    <property type="match status" value="1"/>
</dbReference>
<evidence type="ECO:0000256" key="6">
    <source>
        <dbReference type="SAM" id="Phobius"/>
    </source>
</evidence>